<dbReference type="CDD" id="cd00165">
    <property type="entry name" value="S4"/>
    <property type="match status" value="1"/>
</dbReference>
<proteinExistence type="inferred from homology"/>
<feature type="domain" description="RNA-binding S4" evidence="4">
    <location>
        <begin position="5"/>
        <end position="63"/>
    </location>
</feature>
<dbReference type="Gene3D" id="3.10.290.10">
    <property type="entry name" value="RNA-binding S4 domain"/>
    <property type="match status" value="1"/>
</dbReference>
<dbReference type="Pfam" id="PF01728">
    <property type="entry name" value="FtsJ"/>
    <property type="match status" value="1"/>
</dbReference>
<dbReference type="CDD" id="cd02440">
    <property type="entry name" value="AdoMet_MTases"/>
    <property type="match status" value="1"/>
</dbReference>
<accession>A0A6L7GVS0</accession>
<dbReference type="GO" id="GO:0032259">
    <property type="term" value="P:methylation"/>
    <property type="evidence" value="ECO:0007669"/>
    <property type="project" value="UniProtKB-KW"/>
</dbReference>
<dbReference type="RefSeq" id="WP_160904210.1">
    <property type="nucleotide sequence ID" value="NZ_CP102850.1"/>
</dbReference>
<dbReference type="InterPro" id="IPR004538">
    <property type="entry name" value="Hemolysin_A/TlyA"/>
</dbReference>
<gene>
    <name evidence="5" type="ORF">GIY30_21970</name>
</gene>
<evidence type="ECO:0000256" key="2">
    <source>
        <dbReference type="ARBA" id="ARBA00029460"/>
    </source>
</evidence>
<dbReference type="SUPFAM" id="SSF53335">
    <property type="entry name" value="S-adenosyl-L-methionine-dependent methyltransferases"/>
    <property type="match status" value="1"/>
</dbReference>
<reference evidence="5 6" key="1">
    <citation type="submission" date="2019-11" db="EMBL/GenBank/DDBJ databases">
        <title>Gordonia sp. nov., a novel actinobacterium isolated from mangrove soil in Hainan.</title>
        <authorList>
            <person name="Huang X."/>
            <person name="Xie Y."/>
            <person name="Chu X."/>
            <person name="Xiao K."/>
        </authorList>
    </citation>
    <scope>NUCLEOTIDE SEQUENCE [LARGE SCALE GENOMIC DNA]</scope>
    <source>
        <strain evidence="5 6">HNM0687</strain>
    </source>
</reference>
<keyword evidence="5" id="KW-0808">Transferase</keyword>
<dbReference type="PANTHER" id="PTHR32319">
    <property type="entry name" value="BACTERIAL HEMOLYSIN-LIKE PROTEIN"/>
    <property type="match status" value="1"/>
</dbReference>
<dbReference type="PROSITE" id="PS50889">
    <property type="entry name" value="S4"/>
    <property type="match status" value="1"/>
</dbReference>
<dbReference type="SMART" id="SM00363">
    <property type="entry name" value="S4"/>
    <property type="match status" value="1"/>
</dbReference>
<dbReference type="InterPro" id="IPR002877">
    <property type="entry name" value="RNA_MeTrfase_FtsJ_dom"/>
</dbReference>
<evidence type="ECO:0000259" key="4">
    <source>
        <dbReference type="SMART" id="SM00363"/>
    </source>
</evidence>
<keyword evidence="1 3" id="KW-0694">RNA-binding</keyword>
<comment type="caution">
    <text evidence="5">The sequence shown here is derived from an EMBL/GenBank/DDBJ whole genome shotgun (WGS) entry which is preliminary data.</text>
</comment>
<keyword evidence="5" id="KW-0489">Methyltransferase</keyword>
<dbReference type="Proteomes" id="UP000475545">
    <property type="component" value="Unassembled WGS sequence"/>
</dbReference>
<dbReference type="Gene3D" id="3.40.50.150">
    <property type="entry name" value="Vaccinia Virus protein VP39"/>
    <property type="match status" value="1"/>
</dbReference>
<dbReference type="GO" id="GO:0003723">
    <property type="term" value="F:RNA binding"/>
    <property type="evidence" value="ECO:0007669"/>
    <property type="project" value="UniProtKB-KW"/>
</dbReference>
<evidence type="ECO:0000256" key="1">
    <source>
        <dbReference type="ARBA" id="ARBA00022884"/>
    </source>
</evidence>
<evidence type="ECO:0000313" key="5">
    <source>
        <dbReference type="EMBL" id="MXP24010.1"/>
    </source>
</evidence>
<dbReference type="InterPro" id="IPR036986">
    <property type="entry name" value="S4_RNA-bd_sf"/>
</dbReference>
<dbReference type="SUPFAM" id="SSF55174">
    <property type="entry name" value="Alpha-L RNA-binding motif"/>
    <property type="match status" value="1"/>
</dbReference>
<dbReference type="InterPro" id="IPR047048">
    <property type="entry name" value="TlyA"/>
</dbReference>
<evidence type="ECO:0000313" key="6">
    <source>
        <dbReference type="Proteomes" id="UP000475545"/>
    </source>
</evidence>
<keyword evidence="6" id="KW-1185">Reference proteome</keyword>
<dbReference type="NCBIfam" id="TIGR00478">
    <property type="entry name" value="tly"/>
    <property type="match status" value="1"/>
</dbReference>
<organism evidence="5 6">
    <name type="scientific">Gordonia mangrovi</name>
    <dbReference type="NCBI Taxonomy" id="2665643"/>
    <lineage>
        <taxon>Bacteria</taxon>
        <taxon>Bacillati</taxon>
        <taxon>Actinomycetota</taxon>
        <taxon>Actinomycetes</taxon>
        <taxon>Mycobacteriales</taxon>
        <taxon>Gordoniaceae</taxon>
        <taxon>Gordonia</taxon>
    </lineage>
</organism>
<protein>
    <submittedName>
        <fullName evidence="5">TlyA family rRNA (Cytidine-2'-O)-methyltransferase</fullName>
    </submittedName>
</protein>
<dbReference type="AlphaFoldDB" id="A0A6L7GVS0"/>
<dbReference type="PANTHER" id="PTHR32319:SF0">
    <property type="entry name" value="BACTERIAL HEMOLYSIN-LIKE PROTEIN"/>
    <property type="match status" value="1"/>
</dbReference>
<name>A0A6L7GVS0_9ACTN</name>
<dbReference type="InterPro" id="IPR002942">
    <property type="entry name" value="S4_RNA-bd"/>
</dbReference>
<dbReference type="EMBL" id="WMBR01000008">
    <property type="protein sequence ID" value="MXP24010.1"/>
    <property type="molecule type" value="Genomic_DNA"/>
</dbReference>
<dbReference type="InterPro" id="IPR029063">
    <property type="entry name" value="SAM-dependent_MTases_sf"/>
</dbReference>
<sequence length="319" mass="33297">MAPRARLDAELVRRGLARSREHARAQIADGLVKVNGVVAAKPATNVGRDTPIVVTETVGEDWASRGAHKLLGALEAFEPMGLTVSGRRCLDAGASTGGFTDVLLRRGAAGVVAVDVGYGQLIWRLQNDPRVTVHDRTNVRHLGPDDIGGEADLIVADLSFISLALVLPALARSVRPGGDLVPMVKPQFEVGKDRVGSGGVVRDPQQRVDAVLGVARAARDLGLETRGVVASPLPGPSGNVEYFLWLRRVGRGHPGVSPEIDPPATARPGADMTAADRVGDRTDVTHGAGDAVVPAPDAPASIDTALIEMIARAVADGPR</sequence>
<evidence type="ECO:0000256" key="3">
    <source>
        <dbReference type="PROSITE-ProRule" id="PRU00182"/>
    </source>
</evidence>
<dbReference type="Pfam" id="PF01479">
    <property type="entry name" value="S4"/>
    <property type="match status" value="1"/>
</dbReference>
<dbReference type="GO" id="GO:0008168">
    <property type="term" value="F:methyltransferase activity"/>
    <property type="evidence" value="ECO:0007669"/>
    <property type="project" value="UniProtKB-KW"/>
</dbReference>
<comment type="similarity">
    <text evidence="2">Belongs to the TlyA family.</text>
</comment>